<organism evidence="2 3">
    <name type="scientific">Halobacillus salinarum</name>
    <dbReference type="NCBI Taxonomy" id="2932257"/>
    <lineage>
        <taxon>Bacteria</taxon>
        <taxon>Bacillati</taxon>
        <taxon>Bacillota</taxon>
        <taxon>Bacilli</taxon>
        <taxon>Bacillales</taxon>
        <taxon>Bacillaceae</taxon>
        <taxon>Halobacillus</taxon>
    </lineage>
</organism>
<keyword evidence="3" id="KW-1185">Reference proteome</keyword>
<reference evidence="2 3" key="1">
    <citation type="submission" date="2022-04" db="EMBL/GenBank/DDBJ databases">
        <title>Halobacillus sp. isolated from saltern.</title>
        <authorList>
            <person name="Won M."/>
            <person name="Lee C.-M."/>
            <person name="Woen H.-Y."/>
            <person name="Kwon S.-W."/>
        </authorList>
    </citation>
    <scope>NUCLEOTIDE SEQUENCE [LARGE SCALE GENOMIC DNA]</scope>
    <source>
        <strain evidence="2 3">SSBR10-3</strain>
    </source>
</reference>
<evidence type="ECO:0000313" key="3">
    <source>
        <dbReference type="Proteomes" id="UP000831787"/>
    </source>
</evidence>
<dbReference type="RefSeq" id="WP_244711866.1">
    <property type="nucleotide sequence ID" value="NZ_CP095073.1"/>
</dbReference>
<dbReference type="InterPro" id="IPR013560">
    <property type="entry name" value="DUF1722"/>
</dbReference>
<evidence type="ECO:0000313" key="2">
    <source>
        <dbReference type="EMBL" id="UOQ45273.1"/>
    </source>
</evidence>
<dbReference type="EMBL" id="CP095073">
    <property type="protein sequence ID" value="UOQ45273.1"/>
    <property type="molecule type" value="Genomic_DNA"/>
</dbReference>
<dbReference type="PANTHER" id="PTHR30087:SF1">
    <property type="entry name" value="HYPOTHETICAL CYTOSOLIC PROTEIN"/>
    <property type="match status" value="1"/>
</dbReference>
<dbReference type="Proteomes" id="UP000831787">
    <property type="component" value="Chromosome"/>
</dbReference>
<accession>A0ABY4EN51</accession>
<gene>
    <name evidence="2" type="ORF">MUN89_04815</name>
</gene>
<dbReference type="PANTHER" id="PTHR30087">
    <property type="entry name" value="INNER MEMBRANE PROTEIN"/>
    <property type="match status" value="1"/>
</dbReference>
<protein>
    <submittedName>
        <fullName evidence="2">YbgA family protein</fullName>
    </submittedName>
</protein>
<feature type="domain" description="DUF1722" evidence="1">
    <location>
        <begin position="95"/>
        <end position="211"/>
    </location>
</feature>
<sequence length="217" mass="25284">MRNFPVPHIQIEDDVHQEIKEELAPYMKITAGSGDGSVLKELPASKAQIPVVCVTENQWESIQLRKEFFRKLYVLAYFRHVENAKQLFAFHSENKYLLMSYHSYLLKQLGAIAANHKQESFTKVRNTYNEKLEELLKYPAKASSHVNVCQHIAGYFKHELTENEKEALKSKMMEYLDGSTSLSVITEQLYSLADRYQKDYLLQQTYFAPYPTYLVTI</sequence>
<dbReference type="Pfam" id="PF08349">
    <property type="entry name" value="DUF1722"/>
    <property type="match status" value="1"/>
</dbReference>
<proteinExistence type="predicted"/>
<name>A0ABY4EN51_9BACI</name>
<evidence type="ECO:0000259" key="1">
    <source>
        <dbReference type="Pfam" id="PF08349"/>
    </source>
</evidence>